<dbReference type="AlphaFoldDB" id="J9DBR7"/>
<comment type="caution">
    <text evidence="2">The sequence shown here is derived from an EMBL/GenBank/DDBJ whole genome shotgun (WGS) entry which is preliminary data.</text>
</comment>
<dbReference type="VEuPathDB" id="MicrosporidiaDB:EDEG_00927"/>
<sequence length="103" mass="12725">MTNDIREIYVNIVCKQENLHVYNSFDNMMTIIRILDMLICFLFCIKKKIFISIVYYYHFKIRFLLLKKHFFHNITKKYNKKSFLHIFLVINKKYVINSTINYL</sequence>
<keyword evidence="1" id="KW-1133">Transmembrane helix</keyword>
<reference evidence="2 3" key="1">
    <citation type="submission" date="2011-08" db="EMBL/GenBank/DDBJ databases">
        <authorList>
            <person name="Liu Z.J."/>
            <person name="Shi F.L."/>
            <person name="Lu J.Q."/>
            <person name="Li M."/>
            <person name="Wang Z.L."/>
        </authorList>
    </citation>
    <scope>NUCLEOTIDE SEQUENCE [LARGE SCALE GENOMIC DNA]</scope>
    <source>
        <strain evidence="2 3">USNM 41457</strain>
    </source>
</reference>
<keyword evidence="3" id="KW-1185">Reference proteome</keyword>
<gene>
    <name evidence="2" type="ORF">EDEG_00927</name>
</gene>
<dbReference type="Proteomes" id="UP000003163">
    <property type="component" value="Unassembled WGS sequence"/>
</dbReference>
<proteinExistence type="predicted"/>
<dbReference type="InParanoid" id="J9DBR7"/>
<feature type="transmembrane region" description="Helical" evidence="1">
    <location>
        <begin position="31"/>
        <end position="57"/>
    </location>
</feature>
<reference evidence="3" key="2">
    <citation type="submission" date="2015-07" db="EMBL/GenBank/DDBJ databases">
        <title>Contrasting host-pathogen interactions and genome evolution in two generalist and specialist microsporidian pathogens of mosquitoes.</title>
        <authorList>
            <consortium name="The Broad Institute Genomics Platform"/>
            <consortium name="The Broad Institute Genome Sequencing Center for Infectious Disease"/>
            <person name="Cuomo C.A."/>
            <person name="Sanscrainte N.D."/>
            <person name="Goldberg J.M."/>
            <person name="Heiman D."/>
            <person name="Young S."/>
            <person name="Zeng Q."/>
            <person name="Becnel J.J."/>
            <person name="Birren B.W."/>
        </authorList>
    </citation>
    <scope>NUCLEOTIDE SEQUENCE [LARGE SCALE GENOMIC DNA]</scope>
    <source>
        <strain evidence="3">USNM 41457</strain>
    </source>
</reference>
<name>J9DBR7_EDHAE</name>
<keyword evidence="1" id="KW-0812">Transmembrane</keyword>
<evidence type="ECO:0000313" key="3">
    <source>
        <dbReference type="Proteomes" id="UP000003163"/>
    </source>
</evidence>
<protein>
    <submittedName>
        <fullName evidence="2">Uncharacterized protein</fullName>
    </submittedName>
</protein>
<accession>J9DBR7</accession>
<evidence type="ECO:0000313" key="2">
    <source>
        <dbReference type="EMBL" id="EJW04934.1"/>
    </source>
</evidence>
<evidence type="ECO:0000256" key="1">
    <source>
        <dbReference type="SAM" id="Phobius"/>
    </source>
</evidence>
<organism evidence="2 3">
    <name type="scientific">Edhazardia aedis (strain USNM 41457)</name>
    <name type="common">Microsporidian parasite</name>
    <dbReference type="NCBI Taxonomy" id="1003232"/>
    <lineage>
        <taxon>Eukaryota</taxon>
        <taxon>Fungi</taxon>
        <taxon>Fungi incertae sedis</taxon>
        <taxon>Microsporidia</taxon>
        <taxon>Edhazardia</taxon>
    </lineage>
</organism>
<dbReference type="EMBL" id="AFBI03000012">
    <property type="protein sequence ID" value="EJW04934.1"/>
    <property type="molecule type" value="Genomic_DNA"/>
</dbReference>
<dbReference type="HOGENOM" id="CLU_2263671_0_0_1"/>
<keyword evidence="1" id="KW-0472">Membrane</keyword>